<dbReference type="AlphaFoldDB" id="A0AAV1L4C6"/>
<dbReference type="GO" id="GO:0003968">
    <property type="term" value="F:RNA-directed RNA polymerase activity"/>
    <property type="evidence" value="ECO:0007669"/>
    <property type="project" value="InterPro"/>
</dbReference>
<dbReference type="Pfam" id="PF00946">
    <property type="entry name" value="Mononeg_RNA_pol"/>
    <property type="match status" value="1"/>
</dbReference>
<dbReference type="EMBL" id="CAVLGL010000082">
    <property type="protein sequence ID" value="CAK1588826.1"/>
    <property type="molecule type" value="Genomic_DNA"/>
</dbReference>
<dbReference type="GO" id="GO:0004482">
    <property type="term" value="F:mRNA 5'-cap (guanine-N7-)-methyltransferase activity"/>
    <property type="evidence" value="ECO:0007669"/>
    <property type="project" value="InterPro"/>
</dbReference>
<organism evidence="2 3">
    <name type="scientific">Parnassius mnemosyne</name>
    <name type="common">clouded apollo</name>
    <dbReference type="NCBI Taxonomy" id="213953"/>
    <lineage>
        <taxon>Eukaryota</taxon>
        <taxon>Metazoa</taxon>
        <taxon>Ecdysozoa</taxon>
        <taxon>Arthropoda</taxon>
        <taxon>Hexapoda</taxon>
        <taxon>Insecta</taxon>
        <taxon>Pterygota</taxon>
        <taxon>Neoptera</taxon>
        <taxon>Endopterygota</taxon>
        <taxon>Lepidoptera</taxon>
        <taxon>Glossata</taxon>
        <taxon>Ditrysia</taxon>
        <taxon>Papilionoidea</taxon>
        <taxon>Papilionidae</taxon>
        <taxon>Parnassiinae</taxon>
        <taxon>Parnassini</taxon>
        <taxon>Parnassius</taxon>
        <taxon>Driopa</taxon>
    </lineage>
</organism>
<reference evidence="2 3" key="1">
    <citation type="submission" date="2023-11" db="EMBL/GenBank/DDBJ databases">
        <authorList>
            <person name="Hedman E."/>
            <person name="Englund M."/>
            <person name="Stromberg M."/>
            <person name="Nyberg Akerstrom W."/>
            <person name="Nylinder S."/>
            <person name="Jareborg N."/>
            <person name="Kallberg Y."/>
            <person name="Kronander E."/>
        </authorList>
    </citation>
    <scope>NUCLEOTIDE SEQUENCE [LARGE SCALE GENOMIC DNA]</scope>
</reference>
<feature type="domain" description="RdRp catalytic" evidence="1">
    <location>
        <begin position="1"/>
        <end position="66"/>
    </location>
</feature>
<evidence type="ECO:0000259" key="1">
    <source>
        <dbReference type="PROSITE" id="PS50526"/>
    </source>
</evidence>
<evidence type="ECO:0000313" key="3">
    <source>
        <dbReference type="Proteomes" id="UP001314205"/>
    </source>
</evidence>
<proteinExistence type="predicted"/>
<name>A0AAV1L4C6_9NEOP</name>
<dbReference type="InterPro" id="IPR014023">
    <property type="entry name" value="Mononeg_RNA_pol_cat"/>
</dbReference>
<sequence length="256" mass="29353">MGKGDNQMLAFIFPDTYDEEIQVDQINSFIKRLDEMLPVIGPPLKTEETWVSRHFYLYGKYPVLYGAPLTMSWKRSCRLFWCCNEDYPTIESSLSSLAANLFSAVASDNRTQVLFYIYMFECVGCFQNNIRRPYLQHCPFPQLMKRNPRLTVKTDDVAPKTVSVLSPITAESIIQPSELYWGLLLCPRTLGGYPIVLYPSILVKGFPDQLSYDIATISAYYKTSNRENQESPSKGIEPIPLNSSQLRCFIHEPRSN</sequence>
<dbReference type="PROSITE" id="PS50526">
    <property type="entry name" value="RDRP_SSRNA_NEG_NONSEG"/>
    <property type="match status" value="1"/>
</dbReference>
<keyword evidence="3" id="KW-1185">Reference proteome</keyword>
<evidence type="ECO:0000313" key="2">
    <source>
        <dbReference type="EMBL" id="CAK1588826.1"/>
    </source>
</evidence>
<accession>A0AAV1L4C6</accession>
<dbReference type="Proteomes" id="UP001314205">
    <property type="component" value="Unassembled WGS sequence"/>
</dbReference>
<comment type="caution">
    <text evidence="2">The sequence shown here is derived from an EMBL/GenBank/DDBJ whole genome shotgun (WGS) entry which is preliminary data.</text>
</comment>
<gene>
    <name evidence="2" type="ORF">PARMNEM_LOCUS9415</name>
</gene>
<protein>
    <recommendedName>
        <fullName evidence="1">RdRp catalytic domain-containing protein</fullName>
    </recommendedName>
</protein>
<dbReference type="GO" id="GO:0005524">
    <property type="term" value="F:ATP binding"/>
    <property type="evidence" value="ECO:0007669"/>
    <property type="project" value="InterPro"/>
</dbReference>